<evidence type="ECO:0000256" key="3">
    <source>
        <dbReference type="ARBA" id="ARBA00023125"/>
    </source>
</evidence>
<reference evidence="7" key="1">
    <citation type="submission" date="2021-04" db="EMBL/GenBank/DDBJ databases">
        <title>Isolation of p-tert-butylphenol degrading bacteria Sphingobium phenoxybenzoativorans Tas13 from active sludge.</title>
        <authorList>
            <person name="Li Y."/>
        </authorList>
    </citation>
    <scope>NUCLEOTIDE SEQUENCE</scope>
    <source>
        <strain evidence="7">Tas13</strain>
    </source>
</reference>
<dbReference type="GO" id="GO:0003700">
    <property type="term" value="F:DNA-binding transcription factor activity"/>
    <property type="evidence" value="ECO:0007669"/>
    <property type="project" value="TreeGrafter"/>
</dbReference>
<feature type="DNA-binding region" description="H-T-H motif" evidence="5">
    <location>
        <begin position="46"/>
        <end position="65"/>
    </location>
</feature>
<dbReference type="SUPFAM" id="SSF48498">
    <property type="entry name" value="Tetracyclin repressor-like, C-terminal domain"/>
    <property type="match status" value="1"/>
</dbReference>
<dbReference type="PANTHER" id="PTHR30055:SF175">
    <property type="entry name" value="HTH-TYPE TRANSCRIPTIONAL REPRESSOR KSTR2"/>
    <property type="match status" value="1"/>
</dbReference>
<gene>
    <name evidence="7" type="ORF">KFK14_23000</name>
</gene>
<dbReference type="Pfam" id="PF00440">
    <property type="entry name" value="TetR_N"/>
    <property type="match status" value="1"/>
</dbReference>
<evidence type="ECO:0000256" key="4">
    <source>
        <dbReference type="ARBA" id="ARBA00023163"/>
    </source>
</evidence>
<proteinExistence type="predicted"/>
<dbReference type="Gene3D" id="1.10.10.60">
    <property type="entry name" value="Homeodomain-like"/>
    <property type="match status" value="1"/>
</dbReference>
<dbReference type="InterPro" id="IPR009057">
    <property type="entry name" value="Homeodomain-like_sf"/>
</dbReference>
<dbReference type="InterPro" id="IPR050109">
    <property type="entry name" value="HTH-type_TetR-like_transc_reg"/>
</dbReference>
<dbReference type="RefSeq" id="WP_212609284.1">
    <property type="nucleotide sequence ID" value="NZ_CP073910.1"/>
</dbReference>
<evidence type="ECO:0000313" key="8">
    <source>
        <dbReference type="Proteomes" id="UP000681425"/>
    </source>
</evidence>
<evidence type="ECO:0000256" key="1">
    <source>
        <dbReference type="ARBA" id="ARBA00022491"/>
    </source>
</evidence>
<keyword evidence="8" id="KW-1185">Reference proteome</keyword>
<protein>
    <submittedName>
        <fullName evidence="7">TetR/AcrR family transcriptional regulator</fullName>
    </submittedName>
</protein>
<accession>A0A975Q1K9</accession>
<keyword evidence="4" id="KW-0804">Transcription</keyword>
<dbReference type="EMBL" id="CP073910">
    <property type="protein sequence ID" value="QUT05771.1"/>
    <property type="molecule type" value="Genomic_DNA"/>
</dbReference>
<dbReference type="SUPFAM" id="SSF46689">
    <property type="entry name" value="Homeodomain-like"/>
    <property type="match status" value="1"/>
</dbReference>
<sequence>MAEESDIAQRRALARSIGDPEYRLRREEIISAAARVFRRKGFRAAKLQDIAKEIGKDRASLYYYTSGKDELFQDVVAEAVRKNVEMVERLYKEKISSIEKLRALVVQLMESYEAHYPYLFVYVQEPMAHLDDSTEWNRMMIALQRRFDEGIRGIIRQGLEDGSLNVPQENVRLIANAIIGMCSWSHRWYHPTDTSSGKQIGTVFADAILNGLAKKAD</sequence>
<dbReference type="PANTHER" id="PTHR30055">
    <property type="entry name" value="HTH-TYPE TRANSCRIPTIONAL REGULATOR RUTR"/>
    <property type="match status" value="1"/>
</dbReference>
<dbReference type="GO" id="GO:0000976">
    <property type="term" value="F:transcription cis-regulatory region binding"/>
    <property type="evidence" value="ECO:0007669"/>
    <property type="project" value="TreeGrafter"/>
</dbReference>
<dbReference type="PROSITE" id="PS50977">
    <property type="entry name" value="HTH_TETR_2"/>
    <property type="match status" value="1"/>
</dbReference>
<evidence type="ECO:0000259" key="6">
    <source>
        <dbReference type="PROSITE" id="PS50977"/>
    </source>
</evidence>
<evidence type="ECO:0000256" key="5">
    <source>
        <dbReference type="PROSITE-ProRule" id="PRU00335"/>
    </source>
</evidence>
<dbReference type="AlphaFoldDB" id="A0A975Q1K9"/>
<dbReference type="KEGG" id="spph:KFK14_23000"/>
<evidence type="ECO:0000256" key="2">
    <source>
        <dbReference type="ARBA" id="ARBA00023015"/>
    </source>
</evidence>
<name>A0A975Q1K9_9SPHN</name>
<feature type="domain" description="HTH tetR-type" evidence="6">
    <location>
        <begin position="23"/>
        <end position="83"/>
    </location>
</feature>
<keyword evidence="3 5" id="KW-0238">DNA-binding</keyword>
<evidence type="ECO:0000313" key="7">
    <source>
        <dbReference type="EMBL" id="QUT05771.1"/>
    </source>
</evidence>
<dbReference type="Pfam" id="PF17932">
    <property type="entry name" value="TetR_C_24"/>
    <property type="match status" value="1"/>
</dbReference>
<dbReference type="PRINTS" id="PR00455">
    <property type="entry name" value="HTHTETR"/>
</dbReference>
<dbReference type="InterPro" id="IPR001647">
    <property type="entry name" value="HTH_TetR"/>
</dbReference>
<organism evidence="7 8">
    <name type="scientific">Sphingobium phenoxybenzoativorans</name>
    <dbReference type="NCBI Taxonomy" id="1592790"/>
    <lineage>
        <taxon>Bacteria</taxon>
        <taxon>Pseudomonadati</taxon>
        <taxon>Pseudomonadota</taxon>
        <taxon>Alphaproteobacteria</taxon>
        <taxon>Sphingomonadales</taxon>
        <taxon>Sphingomonadaceae</taxon>
        <taxon>Sphingobium</taxon>
    </lineage>
</organism>
<dbReference type="InterPro" id="IPR041490">
    <property type="entry name" value="KstR2_TetR_C"/>
</dbReference>
<keyword evidence="2" id="KW-0805">Transcription regulation</keyword>
<keyword evidence="1" id="KW-0678">Repressor</keyword>
<dbReference type="Gene3D" id="1.10.357.10">
    <property type="entry name" value="Tetracycline Repressor, domain 2"/>
    <property type="match status" value="1"/>
</dbReference>
<dbReference type="InterPro" id="IPR036271">
    <property type="entry name" value="Tet_transcr_reg_TetR-rel_C_sf"/>
</dbReference>
<dbReference type="Proteomes" id="UP000681425">
    <property type="component" value="Chromosome"/>
</dbReference>